<reference evidence="3" key="1">
    <citation type="submission" date="2022-11" db="UniProtKB">
        <authorList>
            <consortium name="WormBaseParasite"/>
        </authorList>
    </citation>
    <scope>IDENTIFICATION</scope>
</reference>
<sequence>MSLLLLLCWLLRNIGMKHLWLLHWIPSTTNHLLLSLLWSSSSSHYIMRAIKMSTNILLLYTLLYTSTLLLYNISSSSIHNSSHICAKFSFQLHSCIFLRLELSKKI</sequence>
<proteinExistence type="predicted"/>
<name>A0A914KG99_MELIC</name>
<keyword evidence="1" id="KW-1133">Transmembrane helix</keyword>
<evidence type="ECO:0000313" key="3">
    <source>
        <dbReference type="WBParaSite" id="Minc3s00005g00358"/>
    </source>
</evidence>
<keyword evidence="1" id="KW-0472">Membrane</keyword>
<dbReference type="Proteomes" id="UP000887563">
    <property type="component" value="Unplaced"/>
</dbReference>
<protein>
    <submittedName>
        <fullName evidence="3">Candidate secreted effector</fullName>
    </submittedName>
</protein>
<dbReference type="AlphaFoldDB" id="A0A914KG99"/>
<feature type="transmembrane region" description="Helical" evidence="1">
    <location>
        <begin position="57"/>
        <end position="74"/>
    </location>
</feature>
<evidence type="ECO:0000256" key="1">
    <source>
        <dbReference type="SAM" id="Phobius"/>
    </source>
</evidence>
<evidence type="ECO:0000313" key="2">
    <source>
        <dbReference type="Proteomes" id="UP000887563"/>
    </source>
</evidence>
<accession>A0A914KG99</accession>
<keyword evidence="2" id="KW-1185">Reference proteome</keyword>
<organism evidence="2 3">
    <name type="scientific">Meloidogyne incognita</name>
    <name type="common">Southern root-knot nematode worm</name>
    <name type="synonym">Oxyuris incognita</name>
    <dbReference type="NCBI Taxonomy" id="6306"/>
    <lineage>
        <taxon>Eukaryota</taxon>
        <taxon>Metazoa</taxon>
        <taxon>Ecdysozoa</taxon>
        <taxon>Nematoda</taxon>
        <taxon>Chromadorea</taxon>
        <taxon>Rhabditida</taxon>
        <taxon>Tylenchina</taxon>
        <taxon>Tylenchomorpha</taxon>
        <taxon>Tylenchoidea</taxon>
        <taxon>Meloidogynidae</taxon>
        <taxon>Meloidogyninae</taxon>
        <taxon>Meloidogyne</taxon>
        <taxon>Meloidogyne incognita group</taxon>
    </lineage>
</organism>
<dbReference type="WBParaSite" id="Minc3s00005g00358">
    <property type="protein sequence ID" value="Minc3s00005g00358"/>
    <property type="gene ID" value="Minc3s00005g00358"/>
</dbReference>
<keyword evidence="1" id="KW-0812">Transmembrane</keyword>